<accession>U1X2A2</accession>
<organism evidence="1 2">
    <name type="scientific">Aneurinibacillus aneurinilyticus ATCC 12856</name>
    <dbReference type="NCBI Taxonomy" id="649747"/>
    <lineage>
        <taxon>Bacteria</taxon>
        <taxon>Bacillati</taxon>
        <taxon>Bacillota</taxon>
        <taxon>Bacilli</taxon>
        <taxon>Bacillales</taxon>
        <taxon>Paenibacillaceae</taxon>
        <taxon>Aneurinibacillus group</taxon>
        <taxon>Aneurinibacillus</taxon>
    </lineage>
</organism>
<gene>
    <name evidence="1" type="ORF">HMPREF0083_03238</name>
</gene>
<dbReference type="Proteomes" id="UP000016511">
    <property type="component" value="Unassembled WGS sequence"/>
</dbReference>
<name>U1X2A2_ANEAE</name>
<evidence type="ECO:0000313" key="2">
    <source>
        <dbReference type="Proteomes" id="UP000016511"/>
    </source>
</evidence>
<dbReference type="AlphaFoldDB" id="U1X2A2"/>
<proteinExistence type="predicted"/>
<protein>
    <submittedName>
        <fullName evidence="1">Uncharacterized protein</fullName>
    </submittedName>
</protein>
<comment type="caution">
    <text evidence="1">The sequence shown here is derived from an EMBL/GenBank/DDBJ whole genome shotgun (WGS) entry which is preliminary data.</text>
</comment>
<dbReference type="EMBL" id="AWSJ01000197">
    <property type="protein sequence ID" value="ERI08663.1"/>
    <property type="molecule type" value="Genomic_DNA"/>
</dbReference>
<dbReference type="PATRIC" id="fig|649747.3.peg.2931"/>
<evidence type="ECO:0000313" key="1">
    <source>
        <dbReference type="EMBL" id="ERI08663.1"/>
    </source>
</evidence>
<sequence length="61" mass="6910">MPLYLDNKAHLFGRAMRKKQMVLWISAGFLASFLGGSVRVESEKGQGSRFSIHLSDVFHEQ</sequence>
<dbReference type="STRING" id="649747.HMPREF0083_03238"/>
<reference evidence="1 2" key="1">
    <citation type="submission" date="2013-08" db="EMBL/GenBank/DDBJ databases">
        <authorList>
            <person name="Weinstock G."/>
            <person name="Sodergren E."/>
            <person name="Wylie T."/>
            <person name="Fulton L."/>
            <person name="Fulton R."/>
            <person name="Fronick C."/>
            <person name="O'Laughlin M."/>
            <person name="Godfrey J."/>
            <person name="Miner T."/>
            <person name="Herter B."/>
            <person name="Appelbaum E."/>
            <person name="Cordes M."/>
            <person name="Lek S."/>
            <person name="Wollam A."/>
            <person name="Pepin K.H."/>
            <person name="Palsikar V.B."/>
            <person name="Mitreva M."/>
            <person name="Wilson R.K."/>
        </authorList>
    </citation>
    <scope>NUCLEOTIDE SEQUENCE [LARGE SCALE GENOMIC DNA]</scope>
    <source>
        <strain evidence="1 2">ATCC 12856</strain>
    </source>
</reference>
<dbReference type="HOGENOM" id="CLU_2912339_0_0_9"/>
<keyword evidence="2" id="KW-1185">Reference proteome</keyword>